<dbReference type="InterPro" id="IPR027381">
    <property type="entry name" value="LytR/CpsA/Psr_C"/>
</dbReference>
<dbReference type="Pfam" id="PF13399">
    <property type="entry name" value="LytR_C"/>
    <property type="match status" value="1"/>
</dbReference>
<evidence type="ECO:0000256" key="2">
    <source>
        <dbReference type="SAM" id="MobiDB-lite"/>
    </source>
</evidence>
<evidence type="ECO:0000313" key="5">
    <source>
        <dbReference type="Proteomes" id="UP000218890"/>
    </source>
</evidence>
<feature type="compositionally biased region" description="Acidic residues" evidence="2">
    <location>
        <begin position="462"/>
        <end position="493"/>
    </location>
</feature>
<evidence type="ECO:0000259" key="3">
    <source>
        <dbReference type="Pfam" id="PF13399"/>
    </source>
</evidence>
<dbReference type="KEGG" id="hhk:HH1059_17970"/>
<protein>
    <recommendedName>
        <fullName evidence="3">LytR/CpsA/Psr regulator C-terminal domain-containing protein</fullName>
    </recommendedName>
</protein>
<evidence type="ECO:0000256" key="1">
    <source>
        <dbReference type="SAM" id="Coils"/>
    </source>
</evidence>
<dbReference type="EMBL" id="AP017372">
    <property type="protein sequence ID" value="BAU58485.2"/>
    <property type="molecule type" value="Genomic_DNA"/>
</dbReference>
<keyword evidence="1" id="KW-0175">Coiled coil</keyword>
<reference evidence="4" key="1">
    <citation type="submission" date="2016-02" db="EMBL/GenBank/DDBJ databases">
        <title>Halorhodospira halochloris DSM-1059 complete genome, version 2.</title>
        <authorList>
            <person name="Tsukatani Y."/>
        </authorList>
    </citation>
    <scope>NUCLEOTIDE SEQUENCE</scope>
    <source>
        <strain evidence="4">DSM 1059</strain>
    </source>
</reference>
<keyword evidence="5" id="KW-1185">Reference proteome</keyword>
<accession>A0A0X8XAH7</accession>
<proteinExistence type="predicted"/>
<feature type="domain" description="LytR/CpsA/Psr regulator C-terminal" evidence="3">
    <location>
        <begin position="372"/>
        <end position="461"/>
    </location>
</feature>
<organism evidence="4 5">
    <name type="scientific">Halorhodospira halochloris</name>
    <name type="common">Ectothiorhodospira halochloris</name>
    <dbReference type="NCBI Taxonomy" id="1052"/>
    <lineage>
        <taxon>Bacteria</taxon>
        <taxon>Pseudomonadati</taxon>
        <taxon>Pseudomonadota</taxon>
        <taxon>Gammaproteobacteria</taxon>
        <taxon>Chromatiales</taxon>
        <taxon>Ectothiorhodospiraceae</taxon>
        <taxon>Halorhodospira</taxon>
    </lineage>
</organism>
<dbReference type="Proteomes" id="UP000218890">
    <property type="component" value="Chromosome"/>
</dbReference>
<name>A0A0X8XAH7_HALHR</name>
<feature type="coiled-coil region" evidence="1">
    <location>
        <begin position="288"/>
        <end position="315"/>
    </location>
</feature>
<dbReference type="AlphaFoldDB" id="A0A0X8XAH7"/>
<gene>
    <name evidence="4" type="ORF">HH1059_17970</name>
</gene>
<sequence>MTRFMPLGKDRRKDIDKATMLGLFGGGEKLAKWRLSVAIILGGAALGAHAYDFRGGGVLPDGSSEHRLTFSSHSWEQDERDEDLLIANPAFRYGISTGHDIEIGLPVRQVDDKRDLHGVEFAFGFPLAADADNDSHVTLTAHGRLLPTDEPWLGSGSEGAGLALHIGQRIGDSAARVDGFLGLERADVAYRDQEGYEAINRLRYATRLEQGLGQSLALSAELETHIGLSGEEVQNQFALYVRPGLRWSPTPHSDWRLVYGQEVVERETAPSDTIQLTFVYTPEPRESRQSLTARIEQLEAEKRRLAQNDEQLFARTASLRRDSESQDERLTELGDELSAEAESLRTNLSFLGSRTADNRDAIERLERRSGALHIEVVNRSGERAPASQLIEELERQGHRIVRRVERVDEPPRDVTEVHYREGFVTAATTLGETLPGSPEVSAADPEIPRGANVRIIVGADFPVEEPAPEEAGPDEADDEDADTGDTAAEDDEE</sequence>
<evidence type="ECO:0000313" key="4">
    <source>
        <dbReference type="EMBL" id="BAU58485.2"/>
    </source>
</evidence>
<feature type="region of interest" description="Disordered" evidence="2">
    <location>
        <begin position="460"/>
        <end position="493"/>
    </location>
</feature>